<accession>A0A1G9J781</accession>
<dbReference type="OrthoDB" id="4336338at2"/>
<organism evidence="2 3">
    <name type="scientific">Streptomyces indicus</name>
    <dbReference type="NCBI Taxonomy" id="417292"/>
    <lineage>
        <taxon>Bacteria</taxon>
        <taxon>Bacillati</taxon>
        <taxon>Actinomycetota</taxon>
        <taxon>Actinomycetes</taxon>
        <taxon>Kitasatosporales</taxon>
        <taxon>Streptomycetaceae</taxon>
        <taxon>Streptomyces</taxon>
    </lineage>
</organism>
<name>A0A1G9J781_9ACTN</name>
<dbReference type="STRING" id="417292.SAMN05421806_12814"/>
<feature type="region of interest" description="Disordered" evidence="1">
    <location>
        <begin position="186"/>
        <end position="237"/>
    </location>
</feature>
<dbReference type="Proteomes" id="UP000199155">
    <property type="component" value="Unassembled WGS sequence"/>
</dbReference>
<dbReference type="AlphaFoldDB" id="A0A1G9J781"/>
<evidence type="ECO:0000256" key="1">
    <source>
        <dbReference type="SAM" id="MobiDB-lite"/>
    </source>
</evidence>
<evidence type="ECO:0000313" key="3">
    <source>
        <dbReference type="Proteomes" id="UP000199155"/>
    </source>
</evidence>
<gene>
    <name evidence="2" type="ORF">SAMN05421806_12814</name>
</gene>
<feature type="compositionally biased region" description="Basic and acidic residues" evidence="1">
    <location>
        <begin position="72"/>
        <end position="86"/>
    </location>
</feature>
<feature type="compositionally biased region" description="Basic and acidic residues" evidence="1">
    <location>
        <begin position="97"/>
        <end position="122"/>
    </location>
</feature>
<dbReference type="RefSeq" id="WP_093617848.1">
    <property type="nucleotide sequence ID" value="NZ_FNFF01000028.1"/>
</dbReference>
<protein>
    <submittedName>
        <fullName evidence="2">Uncharacterized protein</fullName>
    </submittedName>
</protein>
<keyword evidence="3" id="KW-1185">Reference proteome</keyword>
<proteinExistence type="predicted"/>
<feature type="compositionally biased region" description="Gly residues" evidence="1">
    <location>
        <begin position="224"/>
        <end position="236"/>
    </location>
</feature>
<reference evidence="2 3" key="1">
    <citation type="submission" date="2016-10" db="EMBL/GenBank/DDBJ databases">
        <authorList>
            <person name="de Groot N.N."/>
        </authorList>
    </citation>
    <scope>NUCLEOTIDE SEQUENCE [LARGE SCALE GENOMIC DNA]</scope>
    <source>
        <strain evidence="2 3">CGMCC 4.5727</strain>
    </source>
</reference>
<feature type="region of interest" description="Disordered" evidence="1">
    <location>
        <begin position="20"/>
        <end position="122"/>
    </location>
</feature>
<sequence>MRTRTLPRHARTGQLALGWRKARHGEDPDELYPVWPILGGAEDGDGGDDGDDGDQGDGDQDGDDGGNSDKGSTGDDGKDWRAEAEKWQALARKHEQRAKENAGAAKERDRLRREGLPEQERKIDEAVAKALAEERSKHGAKLARQAFLAAAKGAIENAAEVADDVNLARYVGDDGEVDEAGLAELVKRLAPKKSGTDENDEDDDREGGRDTRRRRGRGFDQGARRGGGKGSGGGVAAGRDLYRELLGKGADKS</sequence>
<dbReference type="EMBL" id="FNFF01000028">
    <property type="protein sequence ID" value="SDL33152.1"/>
    <property type="molecule type" value="Genomic_DNA"/>
</dbReference>
<feature type="compositionally biased region" description="Acidic residues" evidence="1">
    <location>
        <begin position="42"/>
        <end position="66"/>
    </location>
</feature>
<evidence type="ECO:0000313" key="2">
    <source>
        <dbReference type="EMBL" id="SDL33152.1"/>
    </source>
</evidence>